<gene>
    <name evidence="3" type="ORF">KFL_002460115</name>
</gene>
<feature type="region of interest" description="Disordered" evidence="1">
    <location>
        <begin position="96"/>
        <end position="164"/>
    </location>
</feature>
<dbReference type="AlphaFoldDB" id="A0A1Y1I3X0"/>
<keyword evidence="2" id="KW-0732">Signal</keyword>
<sequence>MALLRLLLGMALLVAAAAQGTPPHSIVVNGVTQSWQTVGGVTQYSFSTADGYLCQTDPNMQWGCLLNGVIVLEIPVAILPISGLVCIPFGAPTPAPTSPAPVTSTPVPSSDVPTETPSTPVPTVPTPPNTPNPSSSEPITPGPSTVFPVPPSSPGLTLPPVSIDGSTAVSVGGVVIGPHSP</sequence>
<evidence type="ECO:0000313" key="3">
    <source>
        <dbReference type="EMBL" id="GAQ85635.1"/>
    </source>
</evidence>
<name>A0A1Y1I3X0_KLENI</name>
<accession>A0A1Y1I3X0</accession>
<dbReference type="Proteomes" id="UP000054558">
    <property type="component" value="Unassembled WGS sequence"/>
</dbReference>
<feature type="compositionally biased region" description="Low complexity" evidence="1">
    <location>
        <begin position="100"/>
        <end position="118"/>
    </location>
</feature>
<organism evidence="3 4">
    <name type="scientific">Klebsormidium nitens</name>
    <name type="common">Green alga</name>
    <name type="synonym">Ulothrix nitens</name>
    <dbReference type="NCBI Taxonomy" id="105231"/>
    <lineage>
        <taxon>Eukaryota</taxon>
        <taxon>Viridiplantae</taxon>
        <taxon>Streptophyta</taxon>
        <taxon>Klebsormidiophyceae</taxon>
        <taxon>Klebsormidiales</taxon>
        <taxon>Klebsormidiaceae</taxon>
        <taxon>Klebsormidium</taxon>
    </lineage>
</organism>
<feature type="chain" id="PRO_5012620925" evidence="2">
    <location>
        <begin position="19"/>
        <end position="181"/>
    </location>
</feature>
<keyword evidence="4" id="KW-1185">Reference proteome</keyword>
<feature type="compositionally biased region" description="Low complexity" evidence="1">
    <location>
        <begin position="132"/>
        <end position="147"/>
    </location>
</feature>
<protein>
    <submittedName>
        <fullName evidence="3">Uncharacterized protein</fullName>
    </submittedName>
</protein>
<evidence type="ECO:0000313" key="4">
    <source>
        <dbReference type="Proteomes" id="UP000054558"/>
    </source>
</evidence>
<dbReference type="EMBL" id="DF237195">
    <property type="protein sequence ID" value="GAQ85635.1"/>
    <property type="molecule type" value="Genomic_DNA"/>
</dbReference>
<feature type="signal peptide" evidence="2">
    <location>
        <begin position="1"/>
        <end position="18"/>
    </location>
</feature>
<proteinExistence type="predicted"/>
<reference evidence="3 4" key="1">
    <citation type="journal article" date="2014" name="Nat. Commun.">
        <title>Klebsormidium flaccidum genome reveals primary factors for plant terrestrial adaptation.</title>
        <authorList>
            <person name="Hori K."/>
            <person name="Maruyama F."/>
            <person name="Fujisawa T."/>
            <person name="Togashi T."/>
            <person name="Yamamoto N."/>
            <person name="Seo M."/>
            <person name="Sato S."/>
            <person name="Yamada T."/>
            <person name="Mori H."/>
            <person name="Tajima N."/>
            <person name="Moriyama T."/>
            <person name="Ikeuchi M."/>
            <person name="Watanabe M."/>
            <person name="Wada H."/>
            <person name="Kobayashi K."/>
            <person name="Saito M."/>
            <person name="Masuda T."/>
            <person name="Sasaki-Sekimoto Y."/>
            <person name="Mashiguchi K."/>
            <person name="Awai K."/>
            <person name="Shimojima M."/>
            <person name="Masuda S."/>
            <person name="Iwai M."/>
            <person name="Nobusawa T."/>
            <person name="Narise T."/>
            <person name="Kondo S."/>
            <person name="Saito H."/>
            <person name="Sato R."/>
            <person name="Murakawa M."/>
            <person name="Ihara Y."/>
            <person name="Oshima-Yamada Y."/>
            <person name="Ohtaka K."/>
            <person name="Satoh M."/>
            <person name="Sonobe K."/>
            <person name="Ishii M."/>
            <person name="Ohtani R."/>
            <person name="Kanamori-Sato M."/>
            <person name="Honoki R."/>
            <person name="Miyazaki D."/>
            <person name="Mochizuki H."/>
            <person name="Umetsu J."/>
            <person name="Higashi K."/>
            <person name="Shibata D."/>
            <person name="Kamiya Y."/>
            <person name="Sato N."/>
            <person name="Nakamura Y."/>
            <person name="Tabata S."/>
            <person name="Ida S."/>
            <person name="Kurokawa K."/>
            <person name="Ohta H."/>
        </authorList>
    </citation>
    <scope>NUCLEOTIDE SEQUENCE [LARGE SCALE GENOMIC DNA]</scope>
    <source>
        <strain evidence="3 4">NIES-2285</strain>
    </source>
</reference>
<evidence type="ECO:0000256" key="2">
    <source>
        <dbReference type="SAM" id="SignalP"/>
    </source>
</evidence>
<feature type="compositionally biased region" description="Pro residues" evidence="1">
    <location>
        <begin position="119"/>
        <end position="131"/>
    </location>
</feature>
<evidence type="ECO:0000256" key="1">
    <source>
        <dbReference type="SAM" id="MobiDB-lite"/>
    </source>
</evidence>